<dbReference type="EMBL" id="CP106877">
    <property type="protein sequence ID" value="WAA13329.1"/>
    <property type="molecule type" value="Genomic_DNA"/>
</dbReference>
<dbReference type="Pfam" id="PF11127">
    <property type="entry name" value="YgaP-like_TM"/>
    <property type="match status" value="1"/>
</dbReference>
<evidence type="ECO:0000259" key="2">
    <source>
        <dbReference type="Pfam" id="PF11127"/>
    </source>
</evidence>
<evidence type="ECO:0000313" key="4">
    <source>
        <dbReference type="Proteomes" id="UP001164726"/>
    </source>
</evidence>
<keyword evidence="4" id="KW-1185">Reference proteome</keyword>
<dbReference type="AlphaFoldDB" id="A0A9E8M2P8"/>
<accession>A0A9E8M2P8</accession>
<gene>
    <name evidence="3" type="ORF">OE105_04205</name>
</gene>
<dbReference type="InterPro" id="IPR021309">
    <property type="entry name" value="YgaP-like_TM"/>
</dbReference>
<dbReference type="Proteomes" id="UP001164726">
    <property type="component" value="Chromosome"/>
</dbReference>
<name>A0A9E8M2P8_9BACI</name>
<proteinExistence type="predicted"/>
<sequence>MKTNVGNVDRMIRIIIGLVLLSLLFFIEGNWKWIGLIGIIPLFTAFVKFCPLYSIFGINTCQVKKK</sequence>
<evidence type="ECO:0000256" key="1">
    <source>
        <dbReference type="SAM" id="Phobius"/>
    </source>
</evidence>
<keyword evidence="1" id="KW-0812">Transmembrane</keyword>
<organism evidence="3 4">
    <name type="scientific">Fervidibacillus halotolerans</name>
    <dbReference type="NCBI Taxonomy" id="2980027"/>
    <lineage>
        <taxon>Bacteria</taxon>
        <taxon>Bacillati</taxon>
        <taxon>Bacillota</taxon>
        <taxon>Bacilli</taxon>
        <taxon>Bacillales</taxon>
        <taxon>Bacillaceae</taxon>
        <taxon>Fervidibacillus</taxon>
    </lineage>
</organism>
<feature type="domain" description="Inner membrane protein YgaP-like transmembrane" evidence="2">
    <location>
        <begin position="1"/>
        <end position="63"/>
    </location>
</feature>
<keyword evidence="1" id="KW-1133">Transmembrane helix</keyword>
<protein>
    <submittedName>
        <fullName evidence="3">DUF2892 domain-containing protein</fullName>
    </submittedName>
</protein>
<feature type="transmembrane region" description="Helical" evidence="1">
    <location>
        <begin position="33"/>
        <end position="56"/>
    </location>
</feature>
<dbReference type="RefSeq" id="WP_275421488.1">
    <property type="nucleotide sequence ID" value="NZ_CP106877.1"/>
</dbReference>
<dbReference type="KEGG" id="fhl:OE105_04205"/>
<feature type="transmembrane region" description="Helical" evidence="1">
    <location>
        <begin position="12"/>
        <end position="27"/>
    </location>
</feature>
<keyword evidence="1" id="KW-0472">Membrane</keyword>
<reference evidence="3" key="1">
    <citation type="submission" date="2022-09" db="EMBL/GenBank/DDBJ databases">
        <title>Complete Genomes of Fervidibacillus albus and Fervidibacillus halotolerans isolated from tidal flat sediments.</title>
        <authorList>
            <person name="Kwon K.K."/>
            <person name="Yang S.-H."/>
            <person name="Park M.J."/>
            <person name="Oh H.-M."/>
        </authorList>
    </citation>
    <scope>NUCLEOTIDE SEQUENCE</scope>
    <source>
        <strain evidence="3">MEBiC13594</strain>
    </source>
</reference>
<evidence type="ECO:0000313" key="3">
    <source>
        <dbReference type="EMBL" id="WAA13329.1"/>
    </source>
</evidence>